<dbReference type="GO" id="GO:0046421">
    <property type="term" value="F:methylisocitrate lyase activity"/>
    <property type="evidence" value="ECO:0007669"/>
    <property type="project" value="UniProtKB-EC"/>
</dbReference>
<dbReference type="SUPFAM" id="SSF51621">
    <property type="entry name" value="Phosphoenolpyruvate/pyruvate domain"/>
    <property type="match status" value="1"/>
</dbReference>
<proteinExistence type="predicted"/>
<protein>
    <submittedName>
        <fullName evidence="2">Isocitrate lyase/phosphoenolpyruvate mutase family protein</fullName>
    </submittedName>
    <submittedName>
        <fullName evidence="1">Methylisocitrate lyase</fullName>
        <ecNumber evidence="1">4.1.3.30</ecNumber>
    </submittedName>
</protein>
<dbReference type="CDD" id="cd00377">
    <property type="entry name" value="ICL_PEPM"/>
    <property type="match status" value="1"/>
</dbReference>
<organism evidence="1 3">
    <name type="scientific">Hungatella hathewayi</name>
    <dbReference type="NCBI Taxonomy" id="154046"/>
    <lineage>
        <taxon>Bacteria</taxon>
        <taxon>Bacillati</taxon>
        <taxon>Bacillota</taxon>
        <taxon>Clostridia</taxon>
        <taxon>Lachnospirales</taxon>
        <taxon>Lachnospiraceae</taxon>
        <taxon>Hungatella</taxon>
    </lineage>
</organism>
<dbReference type="InterPro" id="IPR039556">
    <property type="entry name" value="ICL/PEPM"/>
</dbReference>
<name>A0A174L9R7_9FIRM</name>
<gene>
    <name evidence="1" type="primary">prpB_2</name>
    <name evidence="2" type="ORF">DXC39_07465</name>
    <name evidence="1" type="ORF">ERS852407_05295</name>
</gene>
<reference evidence="1 3" key="1">
    <citation type="submission" date="2015-09" db="EMBL/GenBank/DDBJ databases">
        <authorList>
            <consortium name="Pathogen Informatics"/>
        </authorList>
    </citation>
    <scope>NUCLEOTIDE SEQUENCE [LARGE SCALE GENOMIC DNA]</scope>
    <source>
        <strain evidence="1 3">2789STDY5608850</strain>
    </source>
</reference>
<sequence length="299" mass="32774">MKKKITGMELFEKGEQIFAPCVYDCMTAAAAEKSGFPCMMLSGGAIAYSMDGQPDMAFGTLDEVITIVEAITNCTNIPLLVDFDDGYGESPAVIYRNVKRLIRAGAAGFTLDDSTGHRGFERNEYYIANPDEVNPASLDPAYKTINRENWLSKIKAAVAACEGTGCVCIARTEAGPSYGMDEAITRCVLAKKLGAPMTTVCGGMMDLAMGTRVAEKDLGWKMWPDVIVVNGKPCVELEDIKKLDFNLVTMHVFEKAALYGMIKYGMEDLKEKNVVYSTRHGMGGLSDTEQKELISMRRR</sequence>
<accession>A0A174L9R7</accession>
<dbReference type="Gene3D" id="3.20.20.60">
    <property type="entry name" value="Phosphoenolpyruvate-binding domains"/>
    <property type="match status" value="1"/>
</dbReference>
<dbReference type="PANTHER" id="PTHR42905:SF2">
    <property type="entry name" value="PHOSPHOENOLPYRUVATE CARBOXYLASE FAMILY PROTEIN"/>
    <property type="match status" value="1"/>
</dbReference>
<dbReference type="InterPro" id="IPR015813">
    <property type="entry name" value="Pyrv/PenolPyrv_kinase-like_dom"/>
</dbReference>
<dbReference type="EC" id="4.1.3.30" evidence="1"/>
<dbReference type="EMBL" id="CYZE01000021">
    <property type="protein sequence ID" value="CUP20883.1"/>
    <property type="molecule type" value="Genomic_DNA"/>
</dbReference>
<dbReference type="InterPro" id="IPR040442">
    <property type="entry name" value="Pyrv_kinase-like_dom_sf"/>
</dbReference>
<dbReference type="EMBL" id="QSSQ01000004">
    <property type="protein sequence ID" value="RGM06901.1"/>
    <property type="molecule type" value="Genomic_DNA"/>
</dbReference>
<keyword evidence="1" id="KW-0456">Lyase</keyword>
<dbReference type="Pfam" id="PF13714">
    <property type="entry name" value="PEP_mutase"/>
    <property type="match status" value="1"/>
</dbReference>
<dbReference type="AlphaFoldDB" id="A0A174L9R7"/>
<dbReference type="RefSeq" id="WP_055659744.1">
    <property type="nucleotide sequence ID" value="NZ_CABIXC010000021.1"/>
</dbReference>
<keyword evidence="2" id="KW-0670">Pyruvate</keyword>
<evidence type="ECO:0000313" key="4">
    <source>
        <dbReference type="Proteomes" id="UP000261257"/>
    </source>
</evidence>
<dbReference type="PANTHER" id="PTHR42905">
    <property type="entry name" value="PHOSPHOENOLPYRUVATE CARBOXYLASE"/>
    <property type="match status" value="1"/>
</dbReference>
<reference evidence="2 4" key="2">
    <citation type="submission" date="2018-08" db="EMBL/GenBank/DDBJ databases">
        <title>A genome reference for cultivated species of the human gut microbiota.</title>
        <authorList>
            <person name="Zou Y."/>
            <person name="Xue W."/>
            <person name="Luo G."/>
        </authorList>
    </citation>
    <scope>NUCLEOTIDE SEQUENCE [LARGE SCALE GENOMIC DNA]</scope>
    <source>
        <strain evidence="2 4">TF05-11AC</strain>
    </source>
</reference>
<evidence type="ECO:0000313" key="2">
    <source>
        <dbReference type="EMBL" id="RGM06901.1"/>
    </source>
</evidence>
<evidence type="ECO:0000313" key="1">
    <source>
        <dbReference type="EMBL" id="CUP20883.1"/>
    </source>
</evidence>
<dbReference type="Proteomes" id="UP000261257">
    <property type="component" value="Unassembled WGS sequence"/>
</dbReference>
<evidence type="ECO:0000313" key="3">
    <source>
        <dbReference type="Proteomes" id="UP000095651"/>
    </source>
</evidence>
<dbReference type="Proteomes" id="UP000095651">
    <property type="component" value="Unassembled WGS sequence"/>
</dbReference>